<evidence type="ECO:0000256" key="1">
    <source>
        <dbReference type="ARBA" id="ARBA00004123"/>
    </source>
</evidence>
<dbReference type="Gene3D" id="1.10.20.120">
    <property type="match status" value="1"/>
</dbReference>
<dbReference type="GO" id="GO:0006401">
    <property type="term" value="P:RNA catabolic process"/>
    <property type="evidence" value="ECO:0007669"/>
    <property type="project" value="TreeGrafter"/>
</dbReference>
<evidence type="ECO:0000259" key="7">
    <source>
        <dbReference type="Pfam" id="PF17745"/>
    </source>
</evidence>
<evidence type="ECO:0000313" key="8">
    <source>
        <dbReference type="EMBL" id="CAG8465225.1"/>
    </source>
</evidence>
<dbReference type="CDD" id="cd09270">
    <property type="entry name" value="RNase_H2-B"/>
    <property type="match status" value="1"/>
</dbReference>
<keyword evidence="9" id="KW-1185">Reference proteome</keyword>
<dbReference type="InterPro" id="IPR019024">
    <property type="entry name" value="RNase_H2_suB_wHTH"/>
</dbReference>
<dbReference type="Gene3D" id="2.20.25.530">
    <property type="match status" value="1"/>
</dbReference>
<feature type="domain" description="Ribonuclease H2 subunit B wHTH" evidence="6">
    <location>
        <begin position="78"/>
        <end position="211"/>
    </location>
</feature>
<dbReference type="GO" id="GO:0005654">
    <property type="term" value="C:nucleoplasm"/>
    <property type="evidence" value="ECO:0007669"/>
    <property type="project" value="TreeGrafter"/>
</dbReference>
<dbReference type="AlphaFoldDB" id="A0A9N8VUY8"/>
<dbReference type="InterPro" id="IPR041195">
    <property type="entry name" value="Rnh202_N"/>
</dbReference>
<dbReference type="Proteomes" id="UP000789739">
    <property type="component" value="Unassembled WGS sequence"/>
</dbReference>
<dbReference type="GO" id="GO:0032299">
    <property type="term" value="C:ribonuclease H2 complex"/>
    <property type="evidence" value="ECO:0007669"/>
    <property type="project" value="InterPro"/>
</dbReference>
<evidence type="ECO:0000256" key="5">
    <source>
        <dbReference type="ARBA" id="ARBA00033464"/>
    </source>
</evidence>
<gene>
    <name evidence="8" type="ORF">PBRASI_LOCUS795</name>
</gene>
<protein>
    <recommendedName>
        <fullName evidence="2">Ribonuclease H2 subunit B</fullName>
    </recommendedName>
    <alternativeName>
        <fullName evidence="5">Ribonuclease HI subunit B</fullName>
    </alternativeName>
</protein>
<evidence type="ECO:0000313" key="9">
    <source>
        <dbReference type="Proteomes" id="UP000789739"/>
    </source>
</evidence>
<sequence>MHGWIFIKEYGKENSNESLLSIRLPHPRTGQAVRYILQDQTLLEIRKLDCESQRSWFIGSTVQSDGSLFCLTPIDPLFVLIPILDTCRRKTSDSNGLFIPLEDILDGEQYPSLPKLSVLNNIEKYVGWVCDCQVMNSGKVVFRLNDEKVMAWLKLKISHILSNFDSFNSLKQLIQHMNNDSIDDRLQKEIRLKATIEIVMEYLPLLWRERLMAVYNFDALGRLEVSNTQIADNPADYYARKTMRKEVLPPKGPPTKKQKLSTGQAVLAKANIKGMKKLTTFFAKK</sequence>
<dbReference type="PANTHER" id="PTHR13383:SF11">
    <property type="entry name" value="RIBONUCLEASE H2 SUBUNIT B"/>
    <property type="match status" value="1"/>
</dbReference>
<feature type="domain" description="Rnh202 triple barrel" evidence="7">
    <location>
        <begin position="14"/>
        <end position="75"/>
    </location>
</feature>
<evidence type="ECO:0000256" key="4">
    <source>
        <dbReference type="ARBA" id="ARBA00024778"/>
    </source>
</evidence>
<comment type="function">
    <text evidence="4">Non catalytic subunit of RNase H2, an endonuclease that specifically degrades the RNA of RNA:DNA hybrids. Participates in DNA replication, possibly by mediating the removal of lagging-strand Okazaki fragment RNA primers during DNA replication. Mediates the excision of single ribonucleotides from DNA:RNA duplexes.</text>
</comment>
<name>A0A9N8VUY8_9GLOM</name>
<organism evidence="8 9">
    <name type="scientific">Paraglomus brasilianum</name>
    <dbReference type="NCBI Taxonomy" id="144538"/>
    <lineage>
        <taxon>Eukaryota</taxon>
        <taxon>Fungi</taxon>
        <taxon>Fungi incertae sedis</taxon>
        <taxon>Mucoromycota</taxon>
        <taxon>Glomeromycotina</taxon>
        <taxon>Glomeromycetes</taxon>
        <taxon>Paraglomerales</taxon>
        <taxon>Paraglomeraceae</taxon>
        <taxon>Paraglomus</taxon>
    </lineage>
</organism>
<comment type="caution">
    <text evidence="8">The sequence shown here is derived from an EMBL/GenBank/DDBJ whole genome shotgun (WGS) entry which is preliminary data.</text>
</comment>
<keyword evidence="3" id="KW-0539">Nucleus</keyword>
<dbReference type="InterPro" id="IPR040456">
    <property type="entry name" value="RNase_H2_suB"/>
</dbReference>
<reference evidence="8" key="1">
    <citation type="submission" date="2021-06" db="EMBL/GenBank/DDBJ databases">
        <authorList>
            <person name="Kallberg Y."/>
            <person name="Tangrot J."/>
            <person name="Rosling A."/>
        </authorList>
    </citation>
    <scope>NUCLEOTIDE SEQUENCE</scope>
    <source>
        <strain evidence="8">BR232B</strain>
    </source>
</reference>
<evidence type="ECO:0000256" key="3">
    <source>
        <dbReference type="ARBA" id="ARBA00023242"/>
    </source>
</evidence>
<comment type="subcellular location">
    <subcellularLocation>
        <location evidence="1">Nucleus</location>
    </subcellularLocation>
</comment>
<dbReference type="Pfam" id="PF09468">
    <property type="entry name" value="RNase_H2-Ydr279"/>
    <property type="match status" value="1"/>
</dbReference>
<dbReference type="EMBL" id="CAJVPI010000044">
    <property type="protein sequence ID" value="CAG8465225.1"/>
    <property type="molecule type" value="Genomic_DNA"/>
</dbReference>
<evidence type="ECO:0000259" key="6">
    <source>
        <dbReference type="Pfam" id="PF09468"/>
    </source>
</evidence>
<accession>A0A9N8VUY8</accession>
<evidence type="ECO:0000256" key="2">
    <source>
        <dbReference type="ARBA" id="ARBA00019062"/>
    </source>
</evidence>
<dbReference type="OrthoDB" id="29098at2759"/>
<dbReference type="PANTHER" id="PTHR13383">
    <property type="entry name" value="RIBONUCLEASE H2 SUBUNIT B"/>
    <property type="match status" value="1"/>
</dbReference>
<proteinExistence type="predicted"/>
<dbReference type="Pfam" id="PF17745">
    <property type="entry name" value="Ydr279_N"/>
    <property type="match status" value="1"/>
</dbReference>